<evidence type="ECO:0000259" key="5">
    <source>
        <dbReference type="SMART" id="SM00945"/>
    </source>
</evidence>
<dbReference type="Pfam" id="PF04352">
    <property type="entry name" value="ProQ"/>
    <property type="match status" value="1"/>
</dbReference>
<evidence type="ECO:0000256" key="4">
    <source>
        <dbReference type="SAM" id="MobiDB-lite"/>
    </source>
</evidence>
<protein>
    <submittedName>
        <fullName evidence="6">ProP effector</fullName>
    </submittedName>
</protein>
<dbReference type="AlphaFoldDB" id="A0A420XHH5"/>
<proteinExistence type="predicted"/>
<keyword evidence="3" id="KW-0143">Chaperone</keyword>
<gene>
    <name evidence="6" type="ORF">DES31_0110</name>
</gene>
<keyword evidence="2" id="KW-0694">RNA-binding</keyword>
<evidence type="ECO:0000256" key="1">
    <source>
        <dbReference type="ARBA" id="ARBA00022490"/>
    </source>
</evidence>
<feature type="domain" description="ProQ/FinO" evidence="5">
    <location>
        <begin position="18"/>
        <end position="131"/>
    </location>
</feature>
<dbReference type="GO" id="GO:0034057">
    <property type="term" value="F:RNA strand-exchange activity"/>
    <property type="evidence" value="ECO:0007669"/>
    <property type="project" value="InterPro"/>
</dbReference>
<dbReference type="Proteomes" id="UP000280099">
    <property type="component" value="Unassembled WGS sequence"/>
</dbReference>
<dbReference type="InterPro" id="IPR036442">
    <property type="entry name" value="ProQ/FinO_sf"/>
</dbReference>
<feature type="region of interest" description="Disordered" evidence="4">
    <location>
        <begin position="133"/>
        <end position="159"/>
    </location>
</feature>
<dbReference type="Gene3D" id="1.10.1710.10">
    <property type="entry name" value="ProQ/FinO domain"/>
    <property type="match status" value="1"/>
</dbReference>
<dbReference type="GO" id="GO:0010608">
    <property type="term" value="P:post-transcriptional regulation of gene expression"/>
    <property type="evidence" value="ECO:0007669"/>
    <property type="project" value="InterPro"/>
</dbReference>
<evidence type="ECO:0000256" key="2">
    <source>
        <dbReference type="ARBA" id="ARBA00022884"/>
    </source>
</evidence>
<dbReference type="GO" id="GO:0033592">
    <property type="term" value="F:RNA strand annealing activity"/>
    <property type="evidence" value="ECO:0007669"/>
    <property type="project" value="InterPro"/>
</dbReference>
<name>A0A420XHH5_9PAST</name>
<comment type="caution">
    <text evidence="6">The sequence shown here is derived from an EMBL/GenBank/DDBJ whole genome shotgun (WGS) entry which is preliminary data.</text>
</comment>
<dbReference type="InterPro" id="IPR016103">
    <property type="entry name" value="ProQ/FinO"/>
</dbReference>
<evidence type="ECO:0000313" key="7">
    <source>
        <dbReference type="Proteomes" id="UP000280099"/>
    </source>
</evidence>
<dbReference type="NCBIfam" id="NF003434">
    <property type="entry name" value="PRK04950.1"/>
    <property type="match status" value="1"/>
</dbReference>
<dbReference type="SUPFAM" id="SSF48657">
    <property type="entry name" value="FinO-like"/>
    <property type="match status" value="1"/>
</dbReference>
<reference evidence="6 7" key="1">
    <citation type="submission" date="2018-10" db="EMBL/GenBank/DDBJ databases">
        <title>Genomic Encyclopedia of Type Strains, Phase IV (KMG-IV): sequencing the most valuable type-strain genomes for metagenomic binning, comparative biology and taxonomic classification.</title>
        <authorList>
            <person name="Goeker M."/>
        </authorList>
    </citation>
    <scope>NUCLEOTIDE SEQUENCE [LARGE SCALE GENOMIC DNA]</scope>
    <source>
        <strain evidence="6 7">DSM 23800</strain>
    </source>
</reference>
<accession>A0A420XHH5</accession>
<dbReference type="PANTHER" id="PTHR38106">
    <property type="entry name" value="RNA CHAPERONE PROQ"/>
    <property type="match status" value="1"/>
</dbReference>
<keyword evidence="7" id="KW-1185">Reference proteome</keyword>
<evidence type="ECO:0000256" key="3">
    <source>
        <dbReference type="ARBA" id="ARBA00023186"/>
    </source>
</evidence>
<dbReference type="PANTHER" id="PTHR38106:SF1">
    <property type="entry name" value="RNA CHAPERONE PROQ"/>
    <property type="match status" value="1"/>
</dbReference>
<keyword evidence="1" id="KW-0963">Cytoplasm</keyword>
<dbReference type="InterPro" id="IPR023529">
    <property type="entry name" value="ProQ"/>
</dbReference>
<dbReference type="GO" id="GO:0005829">
    <property type="term" value="C:cytosol"/>
    <property type="evidence" value="ECO:0007669"/>
    <property type="project" value="TreeGrafter"/>
</dbReference>
<dbReference type="SMART" id="SM00945">
    <property type="entry name" value="ProQ"/>
    <property type="match status" value="1"/>
</dbReference>
<organism evidence="6 7">
    <name type="scientific">Otariodibacter oris</name>
    <dbReference type="NCBI Taxonomy" id="1032623"/>
    <lineage>
        <taxon>Bacteria</taxon>
        <taxon>Pseudomonadati</taxon>
        <taxon>Pseudomonadota</taxon>
        <taxon>Gammaproteobacteria</taxon>
        <taxon>Pasteurellales</taxon>
        <taxon>Pasteurellaceae</taxon>
        <taxon>Otariodibacter</taxon>
    </lineage>
</organism>
<dbReference type="EMBL" id="RBJC01000004">
    <property type="protein sequence ID" value="RKR76802.1"/>
    <property type="molecule type" value="Genomic_DNA"/>
</dbReference>
<sequence>METSMTEQQVDVQQNNKTALTTKEVIVYLAEKFPQCFFLEGEAKPLKVGLFQELAEALSDDEKISKTLLRQALRSYTANWRYLHACKEGAIRVGLNGEHDGIVDAAQAEHAAKSLEQAKAAYAEKKAQQIKEKRKAYFKQQAKENNKKRTMRKNTEAPKASFESLVALESKFSRERH</sequence>
<evidence type="ECO:0000313" key="6">
    <source>
        <dbReference type="EMBL" id="RKR76802.1"/>
    </source>
</evidence>